<dbReference type="InterPro" id="IPR027417">
    <property type="entry name" value="P-loop_NTPase"/>
</dbReference>
<protein>
    <recommendedName>
        <fullName evidence="5">Helicase HerA central domain-containing protein</fullName>
    </recommendedName>
</protein>
<name>C7DGG7_MICA2</name>
<dbReference type="PANTHER" id="PTHR42957:SF1">
    <property type="entry name" value="HELICASE MJ1565-RELATED"/>
    <property type="match status" value="1"/>
</dbReference>
<gene>
    <name evidence="6" type="ORF">UNLARM2_0169</name>
</gene>
<keyword evidence="7" id="KW-1185">Reference proteome</keyword>
<evidence type="ECO:0000256" key="1">
    <source>
        <dbReference type="ARBA" id="ARBA00007816"/>
    </source>
</evidence>
<reference evidence="6 7" key="1">
    <citation type="journal article" date="2009" name="Genome Biol.">
        <title>Community-wide analysis of microbial genome sequence signatures.</title>
        <authorList>
            <person name="Dick G.J."/>
            <person name="Andersson A.F."/>
            <person name="Baker B.J."/>
            <person name="Simmons S.L."/>
            <person name="Thomas B.C."/>
            <person name="Yelton A.P."/>
            <person name="Banfield J.F."/>
        </authorList>
    </citation>
    <scope>NUCLEOTIDE SEQUENCE [LARGE SCALE GENOMIC DNA]</scope>
    <source>
        <strain evidence="6">ARMAN-2</strain>
    </source>
</reference>
<dbReference type="InterPro" id="IPR002789">
    <property type="entry name" value="HerA_central"/>
</dbReference>
<dbReference type="AlphaFoldDB" id="C7DGG7"/>
<evidence type="ECO:0000256" key="4">
    <source>
        <dbReference type="ARBA" id="ARBA00048988"/>
    </source>
</evidence>
<comment type="catalytic activity">
    <reaction evidence="2">
        <text>Couples ATP hydrolysis with the unwinding of duplex DNA by translocating in the 3'-5' direction.</text>
        <dbReference type="EC" id="5.6.2.4"/>
    </reaction>
</comment>
<dbReference type="EMBL" id="GG697238">
    <property type="protein sequence ID" value="EET90314.1"/>
    <property type="molecule type" value="Genomic_DNA"/>
</dbReference>
<organism evidence="6 7">
    <name type="scientific">Candidatus Micrarchaeum acidiphilum ARMAN-2</name>
    <dbReference type="NCBI Taxonomy" id="425595"/>
    <lineage>
        <taxon>Archaea</taxon>
        <taxon>Candidatus Micrarchaeota</taxon>
        <taxon>Candidatus Micrarchaeia</taxon>
        <taxon>Candidatus Micrarchaeales</taxon>
        <taxon>Candidatus Micrarchaeaceae</taxon>
        <taxon>Candidatus Micrarchaeum</taxon>
    </lineage>
</organism>
<evidence type="ECO:0000256" key="2">
    <source>
        <dbReference type="ARBA" id="ARBA00034617"/>
    </source>
</evidence>
<dbReference type="Gene3D" id="3.40.50.300">
    <property type="entry name" value="P-loop containing nucleotide triphosphate hydrolases"/>
    <property type="match status" value="2"/>
</dbReference>
<dbReference type="InterPro" id="IPR008571">
    <property type="entry name" value="HerA-like"/>
</dbReference>
<evidence type="ECO:0000313" key="7">
    <source>
        <dbReference type="Proteomes" id="UP000332487"/>
    </source>
</evidence>
<comment type="similarity">
    <text evidence="1">Belongs to the HerA family.</text>
</comment>
<dbReference type="SUPFAM" id="SSF52540">
    <property type="entry name" value="P-loop containing nucleoside triphosphate hydrolases"/>
    <property type="match status" value="1"/>
</dbReference>
<dbReference type="Proteomes" id="UP000332487">
    <property type="component" value="Unassembled WGS sequence"/>
</dbReference>
<dbReference type="GO" id="GO:0043139">
    <property type="term" value="F:5'-3' DNA helicase activity"/>
    <property type="evidence" value="ECO:0007669"/>
    <property type="project" value="UniProtKB-EC"/>
</dbReference>
<dbReference type="GO" id="GO:0043138">
    <property type="term" value="F:3'-5' DNA helicase activity"/>
    <property type="evidence" value="ECO:0007669"/>
    <property type="project" value="UniProtKB-EC"/>
</dbReference>
<comment type="catalytic activity">
    <reaction evidence="4">
        <text>ATP + H2O = ADP + phosphate + H(+)</text>
        <dbReference type="Rhea" id="RHEA:13065"/>
        <dbReference type="ChEBI" id="CHEBI:15377"/>
        <dbReference type="ChEBI" id="CHEBI:15378"/>
        <dbReference type="ChEBI" id="CHEBI:30616"/>
        <dbReference type="ChEBI" id="CHEBI:43474"/>
        <dbReference type="ChEBI" id="CHEBI:456216"/>
        <dbReference type="EC" id="5.6.2.4"/>
    </reaction>
</comment>
<dbReference type="Pfam" id="PF01935">
    <property type="entry name" value="DUF87"/>
    <property type="match status" value="1"/>
</dbReference>
<evidence type="ECO:0000256" key="3">
    <source>
        <dbReference type="ARBA" id="ARBA00048954"/>
    </source>
</evidence>
<evidence type="ECO:0000259" key="5">
    <source>
        <dbReference type="Pfam" id="PF01935"/>
    </source>
</evidence>
<sequence length="505" mass="56947">MTLLKLQHIMSNEIGKRSFLSRPPEPPASVLINDPFEAIFIGTTKIFKIPFSWTFTNITNPHISVVGITGAGKSYFVKTFLIRASYIWNTNAVIIDWAAEYKAWVKQSGGTIVSLGKGDFINIMDLSGMKPLDRTKQIITSFEILTDISLYPEQKRLTEEAIEQAYVNAGFNLSEKAPEEKEAPTIKDAISLMEEHLQDGTYEYPAELENAIYRLRQFAREGEDYFARKSTINLGKIAESGLVDIDLSNLPDERFRALAALFILQTLKERMRIEGWSETKGLKTIVVLDEAWKVASDEKSDAIMIVREGRKYQFGLIVASQNPTDINEAIFSNVGTTFMLRIKFEKFLNYLQGSLNFSQFIRSEISKFGVGQAAVDMAFQTAMRFPDIFVLEKIRGEEPLYVYTLDISDVLTQSELSAGLIQKDYQFEGDELKNKFIEYNINSDVINAVFADLDSKARSSKMLDFVSLLRSNGVSAQDIVSFMKSLSIEDMLISRIMQSTGGMNG</sequence>
<evidence type="ECO:0000313" key="6">
    <source>
        <dbReference type="EMBL" id="EET90314.1"/>
    </source>
</evidence>
<comment type="catalytic activity">
    <reaction evidence="3">
        <text>ATP + H2O = ADP + phosphate + H(+)</text>
        <dbReference type="Rhea" id="RHEA:13065"/>
        <dbReference type="ChEBI" id="CHEBI:15377"/>
        <dbReference type="ChEBI" id="CHEBI:15378"/>
        <dbReference type="ChEBI" id="CHEBI:30616"/>
        <dbReference type="ChEBI" id="CHEBI:43474"/>
        <dbReference type="ChEBI" id="CHEBI:456216"/>
        <dbReference type="EC" id="5.6.2.3"/>
    </reaction>
</comment>
<feature type="domain" description="Helicase HerA central" evidence="5">
    <location>
        <begin position="49"/>
        <end position="264"/>
    </location>
</feature>
<proteinExistence type="inferred from homology"/>
<accession>C7DGG7</accession>
<dbReference type="PANTHER" id="PTHR42957">
    <property type="entry name" value="HELICASE MJ1565-RELATED"/>
    <property type="match status" value="1"/>
</dbReference>
<reference evidence="6 7" key="2">
    <citation type="journal article" date="2010" name="Proc. Natl. Acad. Sci. U.S.A.">
        <title>Enigmatic, ultrasmall, uncultivated Archaea.</title>
        <authorList>
            <person name="Baker B.J."/>
            <person name="Comolli L.R."/>
            <person name="Dick G.J."/>
            <person name="Hauser L.J."/>
            <person name="Hyatt D."/>
            <person name="Dill B.D."/>
            <person name="Land M.L."/>
            <person name="Verberkmoes N.C."/>
            <person name="Hettich R.L."/>
            <person name="Banfield J.F."/>
        </authorList>
    </citation>
    <scope>NUCLEOTIDE SEQUENCE [LARGE SCALE GENOMIC DNA]</scope>
    <source>
        <strain evidence="6">ARMAN-2</strain>
    </source>
</reference>